<feature type="compositionally biased region" description="Basic and acidic residues" evidence="1">
    <location>
        <begin position="177"/>
        <end position="189"/>
    </location>
</feature>
<reference evidence="2" key="1">
    <citation type="journal article" date="2013" name="Nature">
        <title>Draft genome of the wheat A-genome progenitor Triticum urartu.</title>
        <authorList>
            <person name="Ling H.Q."/>
            <person name="Zhao S."/>
            <person name="Liu D."/>
            <person name="Wang J."/>
            <person name="Sun H."/>
            <person name="Zhang C."/>
            <person name="Fan H."/>
            <person name="Li D."/>
            <person name="Dong L."/>
            <person name="Tao Y."/>
            <person name="Gao C."/>
            <person name="Wu H."/>
            <person name="Li Y."/>
            <person name="Cui Y."/>
            <person name="Guo X."/>
            <person name="Zheng S."/>
            <person name="Wang B."/>
            <person name="Yu K."/>
            <person name="Liang Q."/>
            <person name="Yang W."/>
            <person name="Lou X."/>
            <person name="Chen J."/>
            <person name="Feng M."/>
            <person name="Jian J."/>
            <person name="Zhang X."/>
            <person name="Luo G."/>
            <person name="Jiang Y."/>
            <person name="Liu J."/>
            <person name="Wang Z."/>
            <person name="Sha Y."/>
            <person name="Zhang B."/>
            <person name="Wu H."/>
            <person name="Tang D."/>
            <person name="Shen Q."/>
            <person name="Xue P."/>
            <person name="Zou S."/>
            <person name="Wang X."/>
            <person name="Liu X."/>
            <person name="Wang F."/>
            <person name="Yang Y."/>
            <person name="An X."/>
            <person name="Dong Z."/>
            <person name="Zhang K."/>
            <person name="Zhang X."/>
            <person name="Luo M.C."/>
            <person name="Dvorak J."/>
            <person name="Tong Y."/>
            <person name="Wang J."/>
            <person name="Yang H."/>
            <person name="Li Z."/>
            <person name="Wang D."/>
            <person name="Zhang A."/>
            <person name="Wang J."/>
        </authorList>
    </citation>
    <scope>NUCLEOTIDE SEQUENCE</scope>
</reference>
<dbReference type="EMBL" id="KD278363">
    <property type="protein sequence ID" value="EMS46058.1"/>
    <property type="molecule type" value="Genomic_DNA"/>
</dbReference>
<organism evidence="2">
    <name type="scientific">Triticum urartu</name>
    <name type="common">Red wild einkorn</name>
    <name type="synonym">Crithodium urartu</name>
    <dbReference type="NCBI Taxonomy" id="4572"/>
    <lineage>
        <taxon>Eukaryota</taxon>
        <taxon>Viridiplantae</taxon>
        <taxon>Streptophyta</taxon>
        <taxon>Embryophyta</taxon>
        <taxon>Tracheophyta</taxon>
        <taxon>Spermatophyta</taxon>
        <taxon>Magnoliopsida</taxon>
        <taxon>Liliopsida</taxon>
        <taxon>Poales</taxon>
        <taxon>Poaceae</taxon>
        <taxon>BOP clade</taxon>
        <taxon>Pooideae</taxon>
        <taxon>Triticodae</taxon>
        <taxon>Triticeae</taxon>
        <taxon>Triticinae</taxon>
        <taxon>Triticum</taxon>
    </lineage>
</organism>
<dbReference type="OMA" id="THALGMP"/>
<feature type="region of interest" description="Disordered" evidence="1">
    <location>
        <begin position="141"/>
        <end position="221"/>
    </location>
</feature>
<dbReference type="eggNOG" id="KOG1311">
    <property type="taxonomic scope" value="Eukaryota"/>
</dbReference>
<proteinExistence type="predicted"/>
<name>M7Y7Y2_TRIUA</name>
<dbReference type="STRING" id="4572.M7Y7Y2"/>
<dbReference type="AlphaFoldDB" id="M7Y7Y2"/>
<protein>
    <submittedName>
        <fullName evidence="2">Uncharacterized protein</fullName>
    </submittedName>
</protein>
<gene>
    <name evidence="2" type="ORF">TRIUR3_05485</name>
</gene>
<evidence type="ECO:0000313" key="2">
    <source>
        <dbReference type="EMBL" id="EMS46058.1"/>
    </source>
</evidence>
<sequence>MVCAIDLMTEDRCNKNRRTTYENFRYRADSRPNVYDRGCLNNFLEVLCSKGKPSKHRFRAYVQEEVRAPVVNFGRQMEEEPAGGPRAKVEDDLEIGSDLLKISRRRNYEDVDVEMGNQDDEDDLEIGSDLLKISRRRNYEDGDVEMGSQDDGETEGTGGPKLAAGSGSQIPAVGSEVRVRHSSWDRRSGNWDMSSDMIGRSASDVLGRSASLTEAGPRSQR</sequence>
<accession>M7Y7Y2</accession>
<evidence type="ECO:0000256" key="1">
    <source>
        <dbReference type="SAM" id="MobiDB-lite"/>
    </source>
</evidence>
<feature type="compositionally biased region" description="Acidic residues" evidence="1">
    <location>
        <begin position="141"/>
        <end position="154"/>
    </location>
</feature>